<dbReference type="InParanoid" id="E9H5F9"/>
<dbReference type="eggNOG" id="KOG3627">
    <property type="taxonomic scope" value="Eukaryota"/>
</dbReference>
<dbReference type="PhylomeDB" id="E9H5F9"/>
<sequence length="272" mass="28534">MKAVRVHSFGGPEVLKVESDVPIPIHSETQVLVRVGSAGVNPVDTYIRMGLFAQLPTLPYIPGRDGSGTIEKVGSQVETLKAMGLFSLVGIVVSSKKADDSVPSVSIMGGTPAAAGEFPYLAALSLDWAFCGGSLIGPSHVLTAKHCLSDNQSYASTYSVHVNTLADYAITPGTVVRGVKKFIRHPTNDIGLLVLKQAVTNVKPIPLPSPLPLTTTPKNQGDSGGPIMVNGVLVGVTSWGGTVCGDPNHAGVYVRIRPFIDWIKTNMANNPG</sequence>
<evidence type="ECO:0000256" key="1">
    <source>
        <dbReference type="ARBA" id="ARBA00022670"/>
    </source>
</evidence>
<dbReference type="Gene3D" id="3.90.180.10">
    <property type="entry name" value="Medium-chain alcohol dehydrogenases, catalytic domain"/>
    <property type="match status" value="1"/>
</dbReference>
<evidence type="ECO:0000259" key="5">
    <source>
        <dbReference type="PROSITE" id="PS50240"/>
    </source>
</evidence>
<dbReference type="Gene3D" id="2.40.10.10">
    <property type="entry name" value="Trypsin-like serine proteases"/>
    <property type="match status" value="2"/>
</dbReference>
<gene>
    <name evidence="6" type="ORF">DAPPUDRAFT_325748</name>
</gene>
<keyword evidence="7" id="KW-1185">Reference proteome</keyword>
<dbReference type="InterPro" id="IPR050430">
    <property type="entry name" value="Peptidase_S1"/>
</dbReference>
<dbReference type="SUPFAM" id="SSF50494">
    <property type="entry name" value="Trypsin-like serine proteases"/>
    <property type="match status" value="1"/>
</dbReference>
<dbReference type="InterPro" id="IPR009003">
    <property type="entry name" value="Peptidase_S1_PA"/>
</dbReference>
<evidence type="ECO:0000313" key="6">
    <source>
        <dbReference type="EMBL" id="EFX73009.1"/>
    </source>
</evidence>
<dbReference type="Proteomes" id="UP000000305">
    <property type="component" value="Unassembled WGS sequence"/>
</dbReference>
<dbReference type="GO" id="GO:0004252">
    <property type="term" value="F:serine-type endopeptidase activity"/>
    <property type="evidence" value="ECO:0000318"/>
    <property type="project" value="GO_Central"/>
</dbReference>
<dbReference type="OrthoDB" id="6380398at2759"/>
<dbReference type="FunFam" id="2.40.10.10:FF:000289">
    <property type="match status" value="1"/>
</dbReference>
<reference evidence="6 7" key="1">
    <citation type="journal article" date="2011" name="Science">
        <title>The ecoresponsive genome of Daphnia pulex.</title>
        <authorList>
            <person name="Colbourne J.K."/>
            <person name="Pfrender M.E."/>
            <person name="Gilbert D."/>
            <person name="Thomas W.K."/>
            <person name="Tucker A."/>
            <person name="Oakley T.H."/>
            <person name="Tokishita S."/>
            <person name="Aerts A."/>
            <person name="Arnold G.J."/>
            <person name="Basu M.K."/>
            <person name="Bauer D.J."/>
            <person name="Caceres C.E."/>
            <person name="Carmel L."/>
            <person name="Casola C."/>
            <person name="Choi J.H."/>
            <person name="Detter J.C."/>
            <person name="Dong Q."/>
            <person name="Dusheyko S."/>
            <person name="Eads B.D."/>
            <person name="Frohlich T."/>
            <person name="Geiler-Samerotte K.A."/>
            <person name="Gerlach D."/>
            <person name="Hatcher P."/>
            <person name="Jogdeo S."/>
            <person name="Krijgsveld J."/>
            <person name="Kriventseva E.V."/>
            <person name="Kultz D."/>
            <person name="Laforsch C."/>
            <person name="Lindquist E."/>
            <person name="Lopez J."/>
            <person name="Manak J.R."/>
            <person name="Muller J."/>
            <person name="Pangilinan J."/>
            <person name="Patwardhan R.P."/>
            <person name="Pitluck S."/>
            <person name="Pritham E.J."/>
            <person name="Rechtsteiner A."/>
            <person name="Rho M."/>
            <person name="Rogozin I.B."/>
            <person name="Sakarya O."/>
            <person name="Salamov A."/>
            <person name="Schaack S."/>
            <person name="Shapiro H."/>
            <person name="Shiga Y."/>
            <person name="Skalitzky C."/>
            <person name="Smith Z."/>
            <person name="Souvorov A."/>
            <person name="Sung W."/>
            <person name="Tang Z."/>
            <person name="Tsuchiya D."/>
            <person name="Tu H."/>
            <person name="Vos H."/>
            <person name="Wang M."/>
            <person name="Wolf Y.I."/>
            <person name="Yamagata H."/>
            <person name="Yamada T."/>
            <person name="Ye Y."/>
            <person name="Shaw J.R."/>
            <person name="Andrews J."/>
            <person name="Crease T.J."/>
            <person name="Tang H."/>
            <person name="Lucas S.M."/>
            <person name="Robertson H.M."/>
            <person name="Bork P."/>
            <person name="Koonin E.V."/>
            <person name="Zdobnov E.M."/>
            <person name="Grigoriev I.V."/>
            <person name="Lynch M."/>
            <person name="Boore J.L."/>
        </authorList>
    </citation>
    <scope>NUCLEOTIDE SEQUENCE [LARGE SCALE GENOMIC DNA]</scope>
</reference>
<keyword evidence="1" id="KW-0645">Protease</keyword>
<dbReference type="GO" id="GO:0006508">
    <property type="term" value="P:proteolysis"/>
    <property type="evidence" value="ECO:0007669"/>
    <property type="project" value="UniProtKB-KW"/>
</dbReference>
<dbReference type="eggNOG" id="KOG1198">
    <property type="taxonomic scope" value="Eukaryota"/>
</dbReference>
<keyword evidence="2" id="KW-0378">Hydrolase</keyword>
<dbReference type="InterPro" id="IPR011032">
    <property type="entry name" value="GroES-like_sf"/>
</dbReference>
<dbReference type="InterPro" id="IPR001254">
    <property type="entry name" value="Trypsin_dom"/>
</dbReference>
<keyword evidence="3" id="KW-0720">Serine protease</keyword>
<dbReference type="InterPro" id="IPR013154">
    <property type="entry name" value="ADH-like_N"/>
</dbReference>
<feature type="domain" description="Peptidase S1" evidence="5">
    <location>
        <begin position="107"/>
        <end position="268"/>
    </location>
</feature>
<dbReference type="Pfam" id="PF00089">
    <property type="entry name" value="Trypsin"/>
    <property type="match status" value="2"/>
</dbReference>
<dbReference type="AlphaFoldDB" id="E9H5F9"/>
<accession>E9H5F9</accession>
<dbReference type="KEGG" id="dpx:DAPPUDRAFT_325748"/>
<dbReference type="HOGENOM" id="CLU_1024018_0_0_1"/>
<dbReference type="PANTHER" id="PTHR24276">
    <property type="entry name" value="POLYSERASE-RELATED"/>
    <property type="match status" value="1"/>
</dbReference>
<dbReference type="PROSITE" id="PS50240">
    <property type="entry name" value="TRYPSIN_DOM"/>
    <property type="match status" value="1"/>
</dbReference>
<dbReference type="SUPFAM" id="SSF50129">
    <property type="entry name" value="GroES-like"/>
    <property type="match status" value="1"/>
</dbReference>
<evidence type="ECO:0000256" key="4">
    <source>
        <dbReference type="ARBA" id="ARBA00023157"/>
    </source>
</evidence>
<evidence type="ECO:0000313" key="7">
    <source>
        <dbReference type="Proteomes" id="UP000000305"/>
    </source>
</evidence>
<name>E9H5F9_DAPPU</name>
<evidence type="ECO:0000256" key="3">
    <source>
        <dbReference type="ARBA" id="ARBA00022825"/>
    </source>
</evidence>
<keyword evidence="4" id="KW-1015">Disulfide bond</keyword>
<dbReference type="STRING" id="6669.E9H5F9"/>
<protein>
    <recommendedName>
        <fullName evidence="5">Peptidase S1 domain-containing protein</fullName>
    </recommendedName>
</protein>
<dbReference type="InterPro" id="IPR043504">
    <property type="entry name" value="Peptidase_S1_PA_chymotrypsin"/>
</dbReference>
<evidence type="ECO:0000256" key="2">
    <source>
        <dbReference type="ARBA" id="ARBA00022801"/>
    </source>
</evidence>
<dbReference type="EMBL" id="GL732594">
    <property type="protein sequence ID" value="EFX73009.1"/>
    <property type="molecule type" value="Genomic_DNA"/>
</dbReference>
<dbReference type="PANTHER" id="PTHR24276:SF91">
    <property type="entry name" value="AT26814P-RELATED"/>
    <property type="match status" value="1"/>
</dbReference>
<proteinExistence type="predicted"/>
<dbReference type="SMART" id="SM00020">
    <property type="entry name" value="Tryp_SPc"/>
    <property type="match status" value="1"/>
</dbReference>
<dbReference type="Pfam" id="PF08240">
    <property type="entry name" value="ADH_N"/>
    <property type="match status" value="1"/>
</dbReference>
<organism evidence="6 7">
    <name type="scientific">Daphnia pulex</name>
    <name type="common">Water flea</name>
    <dbReference type="NCBI Taxonomy" id="6669"/>
    <lineage>
        <taxon>Eukaryota</taxon>
        <taxon>Metazoa</taxon>
        <taxon>Ecdysozoa</taxon>
        <taxon>Arthropoda</taxon>
        <taxon>Crustacea</taxon>
        <taxon>Branchiopoda</taxon>
        <taxon>Diplostraca</taxon>
        <taxon>Cladocera</taxon>
        <taxon>Anomopoda</taxon>
        <taxon>Daphniidae</taxon>
        <taxon>Daphnia</taxon>
    </lineage>
</organism>